<protein>
    <submittedName>
        <fullName evidence="2">Dienelactone hydrolase</fullName>
    </submittedName>
</protein>
<evidence type="ECO:0000313" key="2">
    <source>
        <dbReference type="EMBL" id="CAA9890598.1"/>
    </source>
</evidence>
<dbReference type="Pfam" id="PF01738">
    <property type="entry name" value="DLH"/>
    <property type="match status" value="1"/>
</dbReference>
<evidence type="ECO:0000259" key="1">
    <source>
        <dbReference type="Pfam" id="PF01738"/>
    </source>
</evidence>
<dbReference type="GO" id="GO:0016787">
    <property type="term" value="F:hydrolase activity"/>
    <property type="evidence" value="ECO:0007669"/>
    <property type="project" value="UniProtKB-KW"/>
</dbReference>
<comment type="caution">
    <text evidence="2">The sequence shown here is derived from an EMBL/GenBank/DDBJ whole genome shotgun (WGS) entry which is preliminary data.</text>
</comment>
<dbReference type="InterPro" id="IPR029058">
    <property type="entry name" value="AB_hydrolase_fold"/>
</dbReference>
<gene>
    <name evidence="2" type="ORF">METHB2_250022</name>
</gene>
<reference evidence="2 3" key="1">
    <citation type="submission" date="2020-02" db="EMBL/GenBank/DDBJ databases">
        <authorList>
            <person name="Hogendoorn C."/>
        </authorList>
    </citation>
    <scope>NUCLEOTIDE SEQUENCE [LARGE SCALE GENOMIC DNA]</scope>
    <source>
        <strain evidence="2">METHB21</strain>
    </source>
</reference>
<dbReference type="Gene3D" id="3.40.50.1820">
    <property type="entry name" value="alpha/beta hydrolase"/>
    <property type="match status" value="1"/>
</dbReference>
<feature type="domain" description="Dienelactone hydrolase" evidence="1">
    <location>
        <begin position="20"/>
        <end position="238"/>
    </location>
</feature>
<name>A0A8S0X0G9_9GAMM</name>
<proteinExistence type="predicted"/>
<dbReference type="AlphaFoldDB" id="A0A8S0X0G9"/>
<dbReference type="InterPro" id="IPR002925">
    <property type="entry name" value="Dienelactn_hydro"/>
</dbReference>
<accession>A0A8S0X0G9</accession>
<dbReference type="Proteomes" id="UP000494216">
    <property type="component" value="Unassembled WGS sequence"/>
</dbReference>
<dbReference type="EMBL" id="CADCXN010000053">
    <property type="protein sequence ID" value="CAA9890598.1"/>
    <property type="molecule type" value="Genomic_DNA"/>
</dbReference>
<dbReference type="SUPFAM" id="SSF53474">
    <property type="entry name" value="alpha/beta-Hydrolases"/>
    <property type="match status" value="1"/>
</dbReference>
<keyword evidence="3" id="KW-1185">Reference proteome</keyword>
<keyword evidence="2" id="KW-0378">Hydrolase</keyword>
<sequence>MMAIVSNTVSYLDGEVLLEAFVAFDDSFSSRRPAVLINHAWGGRDDFVAGKAKKIAESGYIGFALDMYGKGVSGSGPEQNAKLMQPFMADRSMLQKRIKAAFDAVKLMPWVDDTKIAAIGFCFGGLCVLDLARTGADLKGAVSFHGLLDAPNNIKDTAIKAKILVLHGHDDPLAPHEQVTAFAEEMTRAGADWQLHLYGNTQHAFTNPAANDPDFGTVYQPTADRRSWIAMENFLTEIFA</sequence>
<organism evidence="2 3">
    <name type="scientific">Candidatus Methylobacter favarea</name>
    <dbReference type="NCBI Taxonomy" id="2707345"/>
    <lineage>
        <taxon>Bacteria</taxon>
        <taxon>Pseudomonadati</taxon>
        <taxon>Pseudomonadota</taxon>
        <taxon>Gammaproteobacteria</taxon>
        <taxon>Methylococcales</taxon>
        <taxon>Methylococcaceae</taxon>
        <taxon>Methylobacter</taxon>
    </lineage>
</organism>
<dbReference type="PANTHER" id="PTHR22946:SF0">
    <property type="entry name" value="DIENELACTONE HYDROLASE DOMAIN-CONTAINING PROTEIN"/>
    <property type="match status" value="1"/>
</dbReference>
<dbReference type="InterPro" id="IPR050261">
    <property type="entry name" value="FrsA_esterase"/>
</dbReference>
<evidence type="ECO:0000313" key="3">
    <source>
        <dbReference type="Proteomes" id="UP000494216"/>
    </source>
</evidence>
<dbReference type="PANTHER" id="PTHR22946">
    <property type="entry name" value="DIENELACTONE HYDROLASE DOMAIN-CONTAINING PROTEIN-RELATED"/>
    <property type="match status" value="1"/>
</dbReference>